<evidence type="ECO:0000313" key="9">
    <source>
        <dbReference type="EMBL" id="HCT58880.1"/>
    </source>
</evidence>
<comment type="caution">
    <text evidence="9">The sequence shown here is derived from an EMBL/GenBank/DDBJ whole genome shotgun (WGS) entry which is preliminary data.</text>
</comment>
<dbReference type="InterPro" id="IPR036388">
    <property type="entry name" value="WH-like_DNA-bd_sf"/>
</dbReference>
<evidence type="ECO:0000313" key="10">
    <source>
        <dbReference type="Proteomes" id="UP000264071"/>
    </source>
</evidence>
<evidence type="ECO:0000256" key="4">
    <source>
        <dbReference type="ARBA" id="ARBA00023125"/>
    </source>
</evidence>
<gene>
    <name evidence="9" type="ORF">DGD08_16895</name>
</gene>
<sequence length="195" mass="21558">MPPHPSPTPSEHGNASTGTALPDAVLVQHVLGGHVEAFATLVDRHHAHCLRVATHLLGNADDADDVVQEAFVRAYRHLGRYSERDRFVAWLLRIVVNQCRSRATREARYTALEPHLHEGLLVDDADATHADRREELAVALAQLAPDQREAIVLRFGEELSYDEMATVTGAGVSALKMRVQRACARLRTLLSEHLS</sequence>
<dbReference type="InterPro" id="IPR013249">
    <property type="entry name" value="RNA_pol_sigma70_r4_t2"/>
</dbReference>
<feature type="domain" description="RNA polymerase sigma factor 70 region 4 type 2" evidence="8">
    <location>
        <begin position="134"/>
        <end position="186"/>
    </location>
</feature>
<dbReference type="GO" id="GO:0016987">
    <property type="term" value="F:sigma factor activity"/>
    <property type="evidence" value="ECO:0007669"/>
    <property type="project" value="UniProtKB-KW"/>
</dbReference>
<dbReference type="GO" id="GO:0006352">
    <property type="term" value="P:DNA-templated transcription initiation"/>
    <property type="evidence" value="ECO:0007669"/>
    <property type="project" value="InterPro"/>
</dbReference>
<dbReference type="Pfam" id="PF04542">
    <property type="entry name" value="Sigma70_r2"/>
    <property type="match status" value="1"/>
</dbReference>
<dbReference type="InterPro" id="IPR013324">
    <property type="entry name" value="RNA_pol_sigma_r3/r4-like"/>
</dbReference>
<dbReference type="InterPro" id="IPR000838">
    <property type="entry name" value="RNA_pol_sigma70_ECF_CS"/>
</dbReference>
<dbReference type="CDD" id="cd06171">
    <property type="entry name" value="Sigma70_r4"/>
    <property type="match status" value="1"/>
</dbReference>
<dbReference type="InterPro" id="IPR013325">
    <property type="entry name" value="RNA_pol_sigma_r2"/>
</dbReference>
<dbReference type="InterPro" id="IPR039425">
    <property type="entry name" value="RNA_pol_sigma-70-like"/>
</dbReference>
<dbReference type="GO" id="GO:0003677">
    <property type="term" value="F:DNA binding"/>
    <property type="evidence" value="ECO:0007669"/>
    <property type="project" value="UniProtKB-KW"/>
</dbReference>
<comment type="similarity">
    <text evidence="1 6">Belongs to the sigma-70 factor family. ECF subfamily.</text>
</comment>
<evidence type="ECO:0000259" key="7">
    <source>
        <dbReference type="Pfam" id="PF04542"/>
    </source>
</evidence>
<protein>
    <recommendedName>
        <fullName evidence="6">RNA polymerase sigma factor</fullName>
    </recommendedName>
</protein>
<dbReference type="OMA" id="HYDFVHA"/>
<dbReference type="SUPFAM" id="SSF88946">
    <property type="entry name" value="Sigma2 domain of RNA polymerase sigma factors"/>
    <property type="match status" value="1"/>
</dbReference>
<organism evidence="9 10">
    <name type="scientific">Gemmatimonas aurantiaca</name>
    <dbReference type="NCBI Taxonomy" id="173480"/>
    <lineage>
        <taxon>Bacteria</taxon>
        <taxon>Pseudomonadati</taxon>
        <taxon>Gemmatimonadota</taxon>
        <taxon>Gemmatimonadia</taxon>
        <taxon>Gemmatimonadales</taxon>
        <taxon>Gemmatimonadaceae</taxon>
        <taxon>Gemmatimonas</taxon>
    </lineage>
</organism>
<evidence type="ECO:0000256" key="1">
    <source>
        <dbReference type="ARBA" id="ARBA00010641"/>
    </source>
</evidence>
<dbReference type="Gene3D" id="1.10.1740.10">
    <property type="match status" value="1"/>
</dbReference>
<evidence type="ECO:0000256" key="2">
    <source>
        <dbReference type="ARBA" id="ARBA00023015"/>
    </source>
</evidence>
<dbReference type="PANTHER" id="PTHR43133">
    <property type="entry name" value="RNA POLYMERASE ECF-TYPE SIGMA FACTO"/>
    <property type="match status" value="1"/>
</dbReference>
<keyword evidence="4 6" id="KW-0238">DNA-binding</keyword>
<dbReference type="NCBIfam" id="TIGR02937">
    <property type="entry name" value="sigma70-ECF"/>
    <property type="match status" value="1"/>
</dbReference>
<accession>A0A3D4VCM7</accession>
<keyword evidence="5 6" id="KW-0804">Transcription</keyword>
<keyword evidence="2 6" id="KW-0805">Transcription regulation</keyword>
<dbReference type="PROSITE" id="PS01063">
    <property type="entry name" value="SIGMA70_ECF"/>
    <property type="match status" value="1"/>
</dbReference>
<dbReference type="Pfam" id="PF08281">
    <property type="entry name" value="Sigma70_r4_2"/>
    <property type="match status" value="1"/>
</dbReference>
<dbReference type="Proteomes" id="UP000264071">
    <property type="component" value="Unassembled WGS sequence"/>
</dbReference>
<dbReference type="AlphaFoldDB" id="A0A3D4VCM7"/>
<reference evidence="9 10" key="1">
    <citation type="journal article" date="2018" name="Nat. Biotechnol.">
        <title>A standardized bacterial taxonomy based on genome phylogeny substantially revises the tree of life.</title>
        <authorList>
            <person name="Parks D.H."/>
            <person name="Chuvochina M."/>
            <person name="Waite D.W."/>
            <person name="Rinke C."/>
            <person name="Skarshewski A."/>
            <person name="Chaumeil P.A."/>
            <person name="Hugenholtz P."/>
        </authorList>
    </citation>
    <scope>NUCLEOTIDE SEQUENCE [LARGE SCALE GENOMIC DNA]</scope>
    <source>
        <strain evidence="9">UBA8844</strain>
    </source>
</reference>
<name>A0A3D4VCM7_9BACT</name>
<evidence type="ECO:0000256" key="6">
    <source>
        <dbReference type="RuleBase" id="RU000716"/>
    </source>
</evidence>
<proteinExistence type="inferred from homology"/>
<evidence type="ECO:0000256" key="3">
    <source>
        <dbReference type="ARBA" id="ARBA00023082"/>
    </source>
</evidence>
<dbReference type="SUPFAM" id="SSF88659">
    <property type="entry name" value="Sigma3 and sigma4 domains of RNA polymerase sigma factors"/>
    <property type="match status" value="1"/>
</dbReference>
<dbReference type="Gene3D" id="1.10.10.10">
    <property type="entry name" value="Winged helix-like DNA-binding domain superfamily/Winged helix DNA-binding domain"/>
    <property type="match status" value="1"/>
</dbReference>
<keyword evidence="3 6" id="KW-0731">Sigma factor</keyword>
<evidence type="ECO:0000259" key="8">
    <source>
        <dbReference type="Pfam" id="PF08281"/>
    </source>
</evidence>
<dbReference type="InterPro" id="IPR014284">
    <property type="entry name" value="RNA_pol_sigma-70_dom"/>
</dbReference>
<dbReference type="PANTHER" id="PTHR43133:SF8">
    <property type="entry name" value="RNA POLYMERASE SIGMA FACTOR HI_1459-RELATED"/>
    <property type="match status" value="1"/>
</dbReference>
<dbReference type="InterPro" id="IPR007627">
    <property type="entry name" value="RNA_pol_sigma70_r2"/>
</dbReference>
<feature type="domain" description="RNA polymerase sigma-70 region 2" evidence="7">
    <location>
        <begin position="41"/>
        <end position="108"/>
    </location>
</feature>
<evidence type="ECO:0000256" key="5">
    <source>
        <dbReference type="ARBA" id="ARBA00023163"/>
    </source>
</evidence>
<dbReference type="EMBL" id="DPIY01000012">
    <property type="protein sequence ID" value="HCT58880.1"/>
    <property type="molecule type" value="Genomic_DNA"/>
</dbReference>